<evidence type="ECO:0000256" key="1">
    <source>
        <dbReference type="ARBA" id="ARBA00022553"/>
    </source>
</evidence>
<comment type="caution">
    <text evidence="12">The sequence shown here is derived from an EMBL/GenBank/DDBJ whole genome shotgun (WGS) entry which is preliminary data.</text>
</comment>
<dbReference type="Pfam" id="PF13090">
    <property type="entry name" value="PP_kinase_C"/>
    <property type="match status" value="1"/>
</dbReference>
<dbReference type="GO" id="GO:0016301">
    <property type="term" value="F:kinase activity"/>
    <property type="evidence" value="ECO:0007669"/>
    <property type="project" value="UniProtKB-KW"/>
</dbReference>
<comment type="similarity">
    <text evidence="6 7">Belongs to the polyphosphate kinase 1 (PPK1) family.</text>
</comment>
<dbReference type="SUPFAM" id="SSF56024">
    <property type="entry name" value="Phospholipase D/nuclease"/>
    <property type="match status" value="2"/>
</dbReference>
<accession>A0ABQ6H2K3</accession>
<evidence type="ECO:0000256" key="4">
    <source>
        <dbReference type="ARBA" id="ARBA00022777"/>
    </source>
</evidence>
<dbReference type="Gene3D" id="3.30.1840.10">
    <property type="entry name" value="Polyphosphate kinase middle domain"/>
    <property type="match status" value="1"/>
</dbReference>
<evidence type="ECO:0000256" key="3">
    <source>
        <dbReference type="ARBA" id="ARBA00022741"/>
    </source>
</evidence>
<protein>
    <recommendedName>
        <fullName evidence="6 7">Polyphosphate kinase</fullName>
        <ecNumber evidence="6 7">2.7.4.1</ecNumber>
    </recommendedName>
    <alternativeName>
        <fullName evidence="6">ATP-polyphosphate phosphotransferase</fullName>
    </alternativeName>
    <alternativeName>
        <fullName evidence="6">Polyphosphoric acid kinase</fullName>
    </alternativeName>
</protein>
<dbReference type="Proteomes" id="UP001157133">
    <property type="component" value="Unassembled WGS sequence"/>
</dbReference>
<name>A0ABQ6H2K3_9GAMM</name>
<dbReference type="PANTHER" id="PTHR30218:SF0">
    <property type="entry name" value="POLYPHOSPHATE KINASE"/>
    <property type="match status" value="1"/>
</dbReference>
<feature type="binding site" evidence="6">
    <location>
        <position position="384"/>
    </location>
    <ligand>
        <name>Mg(2+)</name>
        <dbReference type="ChEBI" id="CHEBI:18420"/>
    </ligand>
</feature>
<dbReference type="NCBIfam" id="NF003917">
    <property type="entry name" value="PRK05443.1-1"/>
    <property type="match status" value="1"/>
</dbReference>
<keyword evidence="4 6" id="KW-0418">Kinase</keyword>
<dbReference type="Pfam" id="PF17941">
    <property type="entry name" value="PP_kinase_C_1"/>
    <property type="match status" value="1"/>
</dbReference>
<keyword evidence="5 6" id="KW-0067">ATP-binding</keyword>
<dbReference type="RefSeq" id="WP_284207764.1">
    <property type="nucleotide sequence ID" value="NZ_BSSU01000009.1"/>
</dbReference>
<evidence type="ECO:0000313" key="13">
    <source>
        <dbReference type="Proteomes" id="UP001157133"/>
    </source>
</evidence>
<dbReference type="InterPro" id="IPR025200">
    <property type="entry name" value="PPK_C_dom2"/>
</dbReference>
<dbReference type="Pfam" id="PF02503">
    <property type="entry name" value="PP_kinase"/>
    <property type="match status" value="1"/>
</dbReference>
<dbReference type="PANTHER" id="PTHR30218">
    <property type="entry name" value="POLYPHOSPHATE KINASE"/>
    <property type="match status" value="1"/>
</dbReference>
<feature type="domain" description="Polyphosphate kinase C-terminal" evidence="11">
    <location>
        <begin position="340"/>
        <end position="505"/>
    </location>
</feature>
<comment type="function">
    <text evidence="6 7">Catalyzes the reversible transfer of the terminal phosphate of ATP to form a long-chain polyphosphate (polyP).</text>
</comment>
<keyword evidence="1 6" id="KW-0597">Phosphoprotein</keyword>
<evidence type="ECO:0000259" key="8">
    <source>
        <dbReference type="Pfam" id="PF02503"/>
    </source>
</evidence>
<evidence type="ECO:0000256" key="7">
    <source>
        <dbReference type="RuleBase" id="RU003800"/>
    </source>
</evidence>
<feature type="binding site" evidence="6">
    <location>
        <position position="601"/>
    </location>
    <ligand>
        <name>ATP</name>
        <dbReference type="ChEBI" id="CHEBI:30616"/>
    </ligand>
</feature>
<dbReference type="SUPFAM" id="SSF140356">
    <property type="entry name" value="PPK N-terminal domain-like"/>
    <property type="match status" value="1"/>
</dbReference>
<dbReference type="Gene3D" id="1.20.58.310">
    <property type="entry name" value="Polyphosphate kinase N-terminal domain"/>
    <property type="match status" value="1"/>
</dbReference>
<dbReference type="EC" id="2.7.4.1" evidence="6 7"/>
<proteinExistence type="inferred from homology"/>
<comment type="PTM">
    <text evidence="6 7">An intermediate of this reaction is the autophosphorylated ppk in which a phosphate is covalently linked to a histidine residue through a N-P bond.</text>
</comment>
<comment type="catalytic activity">
    <reaction evidence="6 7">
        <text>[phosphate](n) + ATP = [phosphate](n+1) + ADP</text>
        <dbReference type="Rhea" id="RHEA:19573"/>
        <dbReference type="Rhea" id="RHEA-COMP:9859"/>
        <dbReference type="Rhea" id="RHEA-COMP:14280"/>
        <dbReference type="ChEBI" id="CHEBI:16838"/>
        <dbReference type="ChEBI" id="CHEBI:30616"/>
        <dbReference type="ChEBI" id="CHEBI:456216"/>
        <dbReference type="EC" id="2.7.4.1"/>
    </reaction>
</comment>
<dbReference type="InterPro" id="IPR025198">
    <property type="entry name" value="PPK_N_dom"/>
</dbReference>
<keyword evidence="3 6" id="KW-0547">Nucleotide-binding</keyword>
<dbReference type="InterPro" id="IPR024953">
    <property type="entry name" value="PP_kinase_middle"/>
</dbReference>
<dbReference type="InterPro" id="IPR041108">
    <property type="entry name" value="PP_kinase_C_1"/>
</dbReference>
<evidence type="ECO:0000259" key="10">
    <source>
        <dbReference type="Pfam" id="PF13090"/>
    </source>
</evidence>
<evidence type="ECO:0000259" key="9">
    <source>
        <dbReference type="Pfam" id="PF13089"/>
    </source>
</evidence>
<feature type="domain" description="Polyphosphate kinase N-terminal" evidence="9">
    <location>
        <begin position="5"/>
        <end position="112"/>
    </location>
</feature>
<dbReference type="InterPro" id="IPR003414">
    <property type="entry name" value="PP_kinase"/>
</dbReference>
<keyword evidence="13" id="KW-1185">Reference proteome</keyword>
<gene>
    <name evidence="6 12" type="primary">ppk</name>
    <name evidence="12" type="ORF">theurythT_18470</name>
</gene>
<reference evidence="12 13" key="1">
    <citation type="submission" date="2023-03" db="EMBL/GenBank/DDBJ databases">
        <title>Draft genome sequence of Thalassotalea eurytherma JCM 18482T.</title>
        <authorList>
            <person name="Sawabe T."/>
        </authorList>
    </citation>
    <scope>NUCLEOTIDE SEQUENCE [LARGE SCALE GENOMIC DNA]</scope>
    <source>
        <strain evidence="12 13">JCM 18482</strain>
    </source>
</reference>
<organism evidence="12 13">
    <name type="scientific">Thalassotalea eurytherma</name>
    <dbReference type="NCBI Taxonomy" id="1144278"/>
    <lineage>
        <taxon>Bacteria</taxon>
        <taxon>Pseudomonadati</taxon>
        <taxon>Pseudomonadota</taxon>
        <taxon>Gammaproteobacteria</taxon>
        <taxon>Alteromonadales</taxon>
        <taxon>Colwelliaceae</taxon>
        <taxon>Thalassotalea</taxon>
    </lineage>
</organism>
<keyword evidence="2 6" id="KW-0808">Transferase</keyword>
<dbReference type="NCBIfam" id="TIGR03705">
    <property type="entry name" value="poly_P_kin"/>
    <property type="match status" value="1"/>
</dbReference>
<evidence type="ECO:0000256" key="2">
    <source>
        <dbReference type="ARBA" id="ARBA00022679"/>
    </source>
</evidence>
<dbReference type="EMBL" id="BSSU01000009">
    <property type="protein sequence ID" value="GLX82395.1"/>
    <property type="molecule type" value="Genomic_DNA"/>
</dbReference>
<feature type="binding site" evidence="6">
    <location>
        <position position="477"/>
    </location>
    <ligand>
        <name>ATP</name>
        <dbReference type="ChEBI" id="CHEBI:30616"/>
    </ligand>
</feature>
<evidence type="ECO:0000313" key="12">
    <source>
        <dbReference type="EMBL" id="GLX82395.1"/>
    </source>
</evidence>
<keyword evidence="6" id="KW-0460">Magnesium</keyword>
<feature type="binding site" evidence="6">
    <location>
        <position position="414"/>
    </location>
    <ligand>
        <name>Mg(2+)</name>
        <dbReference type="ChEBI" id="CHEBI:18420"/>
    </ligand>
</feature>
<feature type="domain" description="Polyphosphate kinase middle" evidence="8">
    <location>
        <begin position="129"/>
        <end position="313"/>
    </location>
</feature>
<dbReference type="InterPro" id="IPR036832">
    <property type="entry name" value="PPK_N_dom_sf"/>
</dbReference>
<dbReference type="CDD" id="cd09167">
    <property type="entry name" value="PLDc_EcPPK1_C2_like"/>
    <property type="match status" value="1"/>
</dbReference>
<feature type="binding site" evidence="6">
    <location>
        <position position="573"/>
    </location>
    <ligand>
        <name>ATP</name>
        <dbReference type="ChEBI" id="CHEBI:30616"/>
    </ligand>
</feature>
<evidence type="ECO:0000259" key="11">
    <source>
        <dbReference type="Pfam" id="PF17941"/>
    </source>
</evidence>
<dbReference type="Gene3D" id="3.30.870.10">
    <property type="entry name" value="Endonuclease Chain A"/>
    <property type="match status" value="2"/>
</dbReference>
<feature type="active site" description="Phosphohistidine intermediate" evidence="6">
    <location>
        <position position="444"/>
    </location>
</feature>
<evidence type="ECO:0000256" key="5">
    <source>
        <dbReference type="ARBA" id="ARBA00022840"/>
    </source>
</evidence>
<keyword evidence="6" id="KW-0479">Metal-binding</keyword>
<evidence type="ECO:0000256" key="6">
    <source>
        <dbReference type="HAMAP-Rule" id="MF_00347"/>
    </source>
</evidence>
<dbReference type="CDD" id="cd09164">
    <property type="entry name" value="PLDc_EcPPK1_C1_like"/>
    <property type="match status" value="1"/>
</dbReference>
<dbReference type="SUPFAM" id="SSF143724">
    <property type="entry name" value="PHP14-like"/>
    <property type="match status" value="1"/>
</dbReference>
<comment type="cofactor">
    <cofactor evidence="6">
        <name>Mg(2+)</name>
        <dbReference type="ChEBI" id="CHEBI:18420"/>
    </cofactor>
</comment>
<sequence>MDAPFYNKELSWLSFNERVLQEAADPNVPLIERIRFLGIYSSNLDEFFRVRAANIYRQSLLEAANVETERPEDMKWSVLFNKISDKVNLLTSQFQQYATAAFAELEKYNIDLVFNDEKSKSFAKKLSSKQRIWLKTFFDHQVLRHITPIIISHKTQLAECLDDDGIYLLVALNKNQITQYALVEIPREELKRFIILPKDNDEAVQRIVMLDDILHYFLDDIFSGIFDYDHIDAYSIKLTRDARYNLNDEIDQSLLDKMSKGLKQRLKADPVRLGYDRHMPGYMIKFLRKELKIKNSDNLVAGVRYRHFKDFTGFPNLGDSSLEKTELVALESASVKVTSSMFEAIKLQDILVYYPYYKFRHFTEFVRQASYDPLVKKIKINIYRVAKNSEIISALVEAVKNGKQVTVVVELKARFDEEANIEWARLMKDAGIHVEFGIESLKIHSKLCLISREEDNKLVHYAHIGTGNFHEKNARIYTDFSLFTCHKEISQEVENVFSFISHSYKRFRFNHLIVSPLTSRRRLYQFIDNEIENANKGLIAGIDLKINNLDDKGLINKLYQASNAGVNIRLLIRGMCTLVPGVKGYSENITAISIVDQFLEHPRVMVFYNQGEKQVLITSADWMERNIDERVEVACPIYDNVSKQRILDILELHFNDNVKARLIDKHQKNKYLDKNQPQAVRSQMAIYDYLKNQEDESLKAILERSYTDE</sequence>
<dbReference type="Pfam" id="PF13089">
    <property type="entry name" value="PP_kinase_N"/>
    <property type="match status" value="1"/>
</dbReference>
<feature type="domain" description="Polyphosphate kinase C-terminal" evidence="10">
    <location>
        <begin position="512"/>
        <end position="683"/>
    </location>
</feature>
<dbReference type="HAMAP" id="MF_00347">
    <property type="entry name" value="Polyphosphate_kinase"/>
    <property type="match status" value="1"/>
</dbReference>
<feature type="binding site" evidence="6">
    <location>
        <position position="43"/>
    </location>
    <ligand>
        <name>ATP</name>
        <dbReference type="ChEBI" id="CHEBI:30616"/>
    </ligand>
</feature>
<dbReference type="PIRSF" id="PIRSF015589">
    <property type="entry name" value="PP_kinase"/>
    <property type="match status" value="1"/>
</dbReference>
<dbReference type="InterPro" id="IPR036830">
    <property type="entry name" value="PP_kinase_middle_dom_sf"/>
</dbReference>